<protein>
    <recommendedName>
        <fullName evidence="4">Carrier domain-containing protein</fullName>
    </recommendedName>
</protein>
<dbReference type="PROSITE" id="PS50075">
    <property type="entry name" value="CARRIER"/>
    <property type="match status" value="1"/>
</dbReference>
<keyword evidence="1" id="KW-0596">Phosphopantetheine</keyword>
<evidence type="ECO:0000256" key="1">
    <source>
        <dbReference type="ARBA" id="ARBA00022450"/>
    </source>
</evidence>
<evidence type="ECO:0000313" key="5">
    <source>
        <dbReference type="EMBL" id="MBO4207515.1"/>
    </source>
</evidence>
<dbReference type="SUPFAM" id="SSF47336">
    <property type="entry name" value="ACP-like"/>
    <property type="match status" value="1"/>
</dbReference>
<dbReference type="Gene3D" id="1.10.1200.10">
    <property type="entry name" value="ACP-like"/>
    <property type="match status" value="1"/>
</dbReference>
<dbReference type="EMBL" id="WVUH01000127">
    <property type="protein sequence ID" value="MBO4207515.1"/>
    <property type="molecule type" value="Genomic_DNA"/>
</dbReference>
<dbReference type="InterPro" id="IPR036736">
    <property type="entry name" value="ACP-like_sf"/>
</dbReference>
<proteinExistence type="predicted"/>
<dbReference type="RefSeq" id="WP_208814404.1">
    <property type="nucleotide sequence ID" value="NZ_WVUH01000127.1"/>
</dbReference>
<organism evidence="5 6">
    <name type="scientific">Micromonospora echinofusca</name>
    <dbReference type="NCBI Taxonomy" id="47858"/>
    <lineage>
        <taxon>Bacteria</taxon>
        <taxon>Bacillati</taxon>
        <taxon>Actinomycetota</taxon>
        <taxon>Actinomycetes</taxon>
        <taxon>Micromonosporales</taxon>
        <taxon>Micromonosporaceae</taxon>
        <taxon>Micromonospora</taxon>
    </lineage>
</organism>
<feature type="compositionally biased region" description="Basic and acidic residues" evidence="3">
    <location>
        <begin position="123"/>
        <end position="138"/>
    </location>
</feature>
<dbReference type="InterPro" id="IPR009081">
    <property type="entry name" value="PP-bd_ACP"/>
</dbReference>
<comment type="caution">
    <text evidence="5">The sequence shown here is derived from an EMBL/GenBank/DDBJ whole genome shotgun (WGS) entry which is preliminary data.</text>
</comment>
<feature type="region of interest" description="Disordered" evidence="3">
    <location>
        <begin position="94"/>
        <end position="138"/>
    </location>
</feature>
<name>A0ABS3VSK8_MICEH</name>
<keyword evidence="2" id="KW-0597">Phosphoprotein</keyword>
<dbReference type="Proteomes" id="UP000823521">
    <property type="component" value="Unassembled WGS sequence"/>
</dbReference>
<accession>A0ABS3VSK8</accession>
<gene>
    <name evidence="5" type="ORF">GSF22_16075</name>
</gene>
<dbReference type="SMART" id="SM00823">
    <property type="entry name" value="PKS_PP"/>
    <property type="match status" value="1"/>
</dbReference>
<dbReference type="InterPro" id="IPR020806">
    <property type="entry name" value="PKS_PP-bd"/>
</dbReference>
<feature type="compositionally biased region" description="Low complexity" evidence="3">
    <location>
        <begin position="102"/>
        <end position="113"/>
    </location>
</feature>
<sequence>MSQDGPSTTGAPLAGASVETVVDLLNSMVAELLGQPIDPDDNYFTAGLDSAAVVRLHTLMVKRLELWVPVMGLFRRPTLRRTAEWLVEARAAVERDEATRNAPAPTTGQAPPAAGRPPGPALSRREIRAQIRRDGTTR</sequence>
<feature type="domain" description="Carrier" evidence="4">
    <location>
        <begin position="16"/>
        <end position="90"/>
    </location>
</feature>
<evidence type="ECO:0000259" key="4">
    <source>
        <dbReference type="PROSITE" id="PS50075"/>
    </source>
</evidence>
<evidence type="ECO:0000313" key="6">
    <source>
        <dbReference type="Proteomes" id="UP000823521"/>
    </source>
</evidence>
<dbReference type="Pfam" id="PF00550">
    <property type="entry name" value="PP-binding"/>
    <property type="match status" value="1"/>
</dbReference>
<evidence type="ECO:0000256" key="3">
    <source>
        <dbReference type="SAM" id="MobiDB-lite"/>
    </source>
</evidence>
<evidence type="ECO:0000256" key="2">
    <source>
        <dbReference type="ARBA" id="ARBA00022553"/>
    </source>
</evidence>
<keyword evidence="6" id="KW-1185">Reference proteome</keyword>
<reference evidence="5 6" key="1">
    <citation type="submission" date="2019-12" db="EMBL/GenBank/DDBJ databases">
        <title>Whole genome sequencing of endophytic Actinobacterium Micromonospora sp. MPMI6T.</title>
        <authorList>
            <person name="Evv R."/>
            <person name="Podile A.R."/>
        </authorList>
    </citation>
    <scope>NUCLEOTIDE SEQUENCE [LARGE SCALE GENOMIC DNA]</scope>
    <source>
        <strain evidence="5 6">MPMI6</strain>
    </source>
</reference>